<dbReference type="FunFam" id="3.80.10.10:FF:000111">
    <property type="entry name" value="LRR receptor-like serine/threonine-protein kinase ERECTA"/>
    <property type="match status" value="1"/>
</dbReference>
<evidence type="ECO:0000313" key="10">
    <source>
        <dbReference type="EMBL" id="KAG8390547.1"/>
    </source>
</evidence>
<organism evidence="10 11">
    <name type="scientific">Buddleja alternifolia</name>
    <dbReference type="NCBI Taxonomy" id="168488"/>
    <lineage>
        <taxon>Eukaryota</taxon>
        <taxon>Viridiplantae</taxon>
        <taxon>Streptophyta</taxon>
        <taxon>Embryophyta</taxon>
        <taxon>Tracheophyta</taxon>
        <taxon>Spermatophyta</taxon>
        <taxon>Magnoliopsida</taxon>
        <taxon>eudicotyledons</taxon>
        <taxon>Gunneridae</taxon>
        <taxon>Pentapetalae</taxon>
        <taxon>asterids</taxon>
        <taxon>lamiids</taxon>
        <taxon>Lamiales</taxon>
        <taxon>Scrophulariaceae</taxon>
        <taxon>Buddlejeae</taxon>
        <taxon>Buddleja</taxon>
    </lineage>
</organism>
<accession>A0AAV6YDK8</accession>
<comment type="subcellular location">
    <subcellularLocation>
        <location evidence="1">Membrane</location>
        <topology evidence="1">Single-pass type I membrane protein</topology>
    </subcellularLocation>
</comment>
<evidence type="ECO:0000256" key="9">
    <source>
        <dbReference type="ARBA" id="ARBA00023180"/>
    </source>
</evidence>
<comment type="similarity">
    <text evidence="2">Belongs to the RLP family.</text>
</comment>
<name>A0AAV6YDK8_9LAMI</name>
<evidence type="ECO:0000256" key="7">
    <source>
        <dbReference type="ARBA" id="ARBA00022989"/>
    </source>
</evidence>
<dbReference type="AlphaFoldDB" id="A0AAV6YDK8"/>
<dbReference type="Proteomes" id="UP000826271">
    <property type="component" value="Unassembled WGS sequence"/>
</dbReference>
<reference evidence="10" key="1">
    <citation type="submission" date="2019-10" db="EMBL/GenBank/DDBJ databases">
        <authorList>
            <person name="Zhang R."/>
            <person name="Pan Y."/>
            <person name="Wang J."/>
            <person name="Ma R."/>
            <person name="Yu S."/>
        </authorList>
    </citation>
    <scope>NUCLEOTIDE SEQUENCE</scope>
    <source>
        <strain evidence="10">LA-IB0</strain>
        <tissue evidence="10">Leaf</tissue>
    </source>
</reference>
<evidence type="ECO:0000313" key="11">
    <source>
        <dbReference type="Proteomes" id="UP000826271"/>
    </source>
</evidence>
<keyword evidence="7" id="KW-1133">Transmembrane helix</keyword>
<protein>
    <submittedName>
        <fullName evidence="10">Uncharacterized protein</fullName>
    </submittedName>
</protein>
<dbReference type="PANTHER" id="PTHR48063:SF112">
    <property type="entry name" value="RECEPTOR LIKE PROTEIN 30-LIKE"/>
    <property type="match status" value="1"/>
</dbReference>
<evidence type="ECO:0000256" key="6">
    <source>
        <dbReference type="ARBA" id="ARBA00022737"/>
    </source>
</evidence>
<dbReference type="InterPro" id="IPR046956">
    <property type="entry name" value="RLP23-like"/>
</dbReference>
<keyword evidence="8" id="KW-0472">Membrane</keyword>
<evidence type="ECO:0000256" key="3">
    <source>
        <dbReference type="ARBA" id="ARBA00022614"/>
    </source>
</evidence>
<dbReference type="GO" id="GO:0016020">
    <property type="term" value="C:membrane"/>
    <property type="evidence" value="ECO:0007669"/>
    <property type="project" value="UniProtKB-SubCell"/>
</dbReference>
<dbReference type="PANTHER" id="PTHR48063">
    <property type="entry name" value="LRR RECEPTOR-LIKE KINASE"/>
    <property type="match status" value="1"/>
</dbReference>
<keyword evidence="9" id="KW-0325">Glycoprotein</keyword>
<keyword evidence="6" id="KW-0677">Repeat</keyword>
<dbReference type="EMBL" id="WHWC01000001">
    <property type="protein sequence ID" value="KAG8390547.1"/>
    <property type="molecule type" value="Genomic_DNA"/>
</dbReference>
<gene>
    <name evidence="10" type="ORF">BUALT_Bualt01G0094800</name>
</gene>
<evidence type="ECO:0000256" key="5">
    <source>
        <dbReference type="ARBA" id="ARBA00022729"/>
    </source>
</evidence>
<comment type="caution">
    <text evidence="10">The sequence shown here is derived from an EMBL/GenBank/DDBJ whole genome shotgun (WGS) entry which is preliminary data.</text>
</comment>
<keyword evidence="11" id="KW-1185">Reference proteome</keyword>
<keyword evidence="3" id="KW-0433">Leucine-rich repeat</keyword>
<evidence type="ECO:0000256" key="1">
    <source>
        <dbReference type="ARBA" id="ARBA00004479"/>
    </source>
</evidence>
<sequence>MMLGNNSQGLYFLGNSSYYQEKVTLTLKGKQLEIVIMTILTSIDFSCNNFQGQIPHEIGDLSSLYIFNLSHNNFTGTIPTFLGKLKQLGSLDLSSNKLTGEILKELTDLTFLSFLNLSYNKLVGAILKDHQFQTFSADSYKGNTRLCGFPLSTRCDSQTDEQNGESEKKSGEIEWDYVSAALEYIVGLGSFVWVLLCSTSLRETYFEQIERLFEKIFIRQQRRRRRGRRVVRNEVRRHST</sequence>
<dbReference type="SUPFAM" id="SSF52058">
    <property type="entry name" value="L domain-like"/>
    <property type="match status" value="1"/>
</dbReference>
<dbReference type="Gene3D" id="3.80.10.10">
    <property type="entry name" value="Ribonuclease Inhibitor"/>
    <property type="match status" value="1"/>
</dbReference>
<keyword evidence="4" id="KW-0812">Transmembrane</keyword>
<dbReference type="Pfam" id="PF00560">
    <property type="entry name" value="LRR_1"/>
    <property type="match status" value="1"/>
</dbReference>
<evidence type="ECO:0000256" key="8">
    <source>
        <dbReference type="ARBA" id="ARBA00023136"/>
    </source>
</evidence>
<proteinExistence type="inferred from homology"/>
<keyword evidence="5" id="KW-0732">Signal</keyword>
<evidence type="ECO:0000256" key="2">
    <source>
        <dbReference type="ARBA" id="ARBA00009592"/>
    </source>
</evidence>
<dbReference type="PRINTS" id="PR00019">
    <property type="entry name" value="LEURICHRPT"/>
</dbReference>
<dbReference type="InterPro" id="IPR001611">
    <property type="entry name" value="Leu-rich_rpt"/>
</dbReference>
<evidence type="ECO:0000256" key="4">
    <source>
        <dbReference type="ARBA" id="ARBA00022692"/>
    </source>
</evidence>
<dbReference type="Pfam" id="PF13855">
    <property type="entry name" value="LRR_8"/>
    <property type="match status" value="1"/>
</dbReference>
<dbReference type="InterPro" id="IPR032675">
    <property type="entry name" value="LRR_dom_sf"/>
</dbReference>